<accession>R1HEF7</accession>
<comment type="caution">
    <text evidence="2">The sequence shown here is derived from an EMBL/GenBank/DDBJ whole genome shotgun (WGS) entry which is preliminary data.</text>
</comment>
<dbReference type="OrthoDB" id="6314559at2"/>
<proteinExistence type="predicted"/>
<sequence>MSSAEIHQIANELKARGITPTTAMVKARLSQAVPMAELLKSLSQWKQSQLKDTKDEPMQSPHDMDGTPQSDQAPLIHEPSVQSLAAQLDRLEQKLDRLLTLMTHPR</sequence>
<evidence type="ECO:0000256" key="1">
    <source>
        <dbReference type="SAM" id="MobiDB-lite"/>
    </source>
</evidence>
<evidence type="ECO:0008006" key="4">
    <source>
        <dbReference type="Google" id="ProtNLM"/>
    </source>
</evidence>
<dbReference type="RefSeq" id="WP_005892000.1">
    <property type="nucleotide sequence ID" value="NZ_AQGQ01000004.1"/>
</dbReference>
<organism evidence="2 3">
    <name type="scientific">Aeromonas molluscorum 848</name>
    <dbReference type="NCBI Taxonomy" id="1268236"/>
    <lineage>
        <taxon>Bacteria</taxon>
        <taxon>Pseudomonadati</taxon>
        <taxon>Pseudomonadota</taxon>
        <taxon>Gammaproteobacteria</taxon>
        <taxon>Aeromonadales</taxon>
        <taxon>Aeromonadaceae</taxon>
        <taxon>Aeromonas</taxon>
    </lineage>
</organism>
<feature type="compositionally biased region" description="Basic and acidic residues" evidence="1">
    <location>
        <begin position="49"/>
        <end position="65"/>
    </location>
</feature>
<gene>
    <name evidence="2" type="ORF">G113_01564</name>
</gene>
<feature type="region of interest" description="Disordered" evidence="1">
    <location>
        <begin position="44"/>
        <end position="74"/>
    </location>
</feature>
<name>R1HEF7_9GAMM</name>
<evidence type="ECO:0000313" key="2">
    <source>
        <dbReference type="EMBL" id="EOD56784.1"/>
    </source>
</evidence>
<dbReference type="AlphaFoldDB" id="R1HEF7"/>
<dbReference type="Proteomes" id="UP000013526">
    <property type="component" value="Unassembled WGS sequence"/>
</dbReference>
<reference evidence="2 3" key="1">
    <citation type="journal article" date="2013" name="Genome Announc.">
        <title>Draft Genome Sequence of Aeromonas molluscorum Strain 848TT, Isolated from Bivalve Molluscs.</title>
        <authorList>
            <person name="Spataro N."/>
            <person name="Farfan M."/>
            <person name="Albarral V."/>
            <person name="Sanglas A."/>
            <person name="Loren J.G."/>
            <person name="Fuste M.C."/>
            <person name="Bosch E."/>
        </authorList>
    </citation>
    <scope>NUCLEOTIDE SEQUENCE [LARGE SCALE GENOMIC DNA]</scope>
    <source>
        <strain evidence="2 3">848</strain>
    </source>
</reference>
<evidence type="ECO:0000313" key="3">
    <source>
        <dbReference type="Proteomes" id="UP000013526"/>
    </source>
</evidence>
<dbReference type="PATRIC" id="fig|1268236.3.peg.313"/>
<dbReference type="EMBL" id="AQGQ01000004">
    <property type="protein sequence ID" value="EOD56784.1"/>
    <property type="molecule type" value="Genomic_DNA"/>
</dbReference>
<keyword evidence="3" id="KW-1185">Reference proteome</keyword>
<protein>
    <recommendedName>
        <fullName evidence="4">KfrA N-terminal DNA-binding domain-containing protein</fullName>
    </recommendedName>
</protein>